<evidence type="ECO:0000313" key="1">
    <source>
        <dbReference type="EMBL" id="MXU85276.1"/>
    </source>
</evidence>
<dbReference type="AlphaFoldDB" id="A0A6B0UAU3"/>
<reference evidence="1" key="1">
    <citation type="submission" date="2019-12" db="EMBL/GenBank/DDBJ databases">
        <title>An insight into the sialome of adult female Ixodes ricinus ticks feeding for 6 days.</title>
        <authorList>
            <person name="Perner J."/>
            <person name="Ribeiro J.M.C."/>
        </authorList>
    </citation>
    <scope>NUCLEOTIDE SEQUENCE</scope>
    <source>
        <strain evidence="1">Semi-engorged</strain>
        <tissue evidence="1">Salivary glands</tissue>
    </source>
</reference>
<accession>A0A6B0UAU3</accession>
<protein>
    <submittedName>
        <fullName evidence="1">Putative secreted protein</fullName>
    </submittedName>
</protein>
<dbReference type="EMBL" id="GIFC01003193">
    <property type="protein sequence ID" value="MXU85276.1"/>
    <property type="molecule type" value="Transcribed_RNA"/>
</dbReference>
<proteinExistence type="predicted"/>
<sequence>MSACFHRSAVALFIGAVTGFLFAVRLVCSATRFIRTVEICTFAKISLQATPGSKFGKLVAVWLRRTQAAHAIECMKHNPRFLLKF</sequence>
<name>A0A6B0UAU3_IXORI</name>
<organism evidence="1">
    <name type="scientific">Ixodes ricinus</name>
    <name type="common">Common tick</name>
    <name type="synonym">Acarus ricinus</name>
    <dbReference type="NCBI Taxonomy" id="34613"/>
    <lineage>
        <taxon>Eukaryota</taxon>
        <taxon>Metazoa</taxon>
        <taxon>Ecdysozoa</taxon>
        <taxon>Arthropoda</taxon>
        <taxon>Chelicerata</taxon>
        <taxon>Arachnida</taxon>
        <taxon>Acari</taxon>
        <taxon>Parasitiformes</taxon>
        <taxon>Ixodida</taxon>
        <taxon>Ixodoidea</taxon>
        <taxon>Ixodidae</taxon>
        <taxon>Ixodinae</taxon>
        <taxon>Ixodes</taxon>
    </lineage>
</organism>